<protein>
    <submittedName>
        <fullName evidence="3">Tripartite tricarboxylate transporter TctB</fullName>
    </submittedName>
</protein>
<evidence type="ECO:0000313" key="4">
    <source>
        <dbReference type="EMBL" id="KTE90854.1"/>
    </source>
</evidence>
<dbReference type="AlphaFoldDB" id="A0A098B5H0"/>
<dbReference type="EMBL" id="LOCK01000031">
    <property type="protein sequence ID" value="KTE90854.1"/>
    <property type="molecule type" value="Genomic_DNA"/>
</dbReference>
<feature type="transmembrane region" description="Helical" evidence="1">
    <location>
        <begin position="120"/>
        <end position="141"/>
    </location>
</feature>
<dbReference type="PATRIC" id="fig|49338.4.peg.4023"/>
<dbReference type="OrthoDB" id="1809282at2"/>
<proteinExistence type="predicted"/>
<feature type="transmembrane region" description="Helical" evidence="1">
    <location>
        <begin position="80"/>
        <end position="108"/>
    </location>
</feature>
<name>A0A098B5H0_DESHA</name>
<feature type="transmembrane region" description="Helical" evidence="1">
    <location>
        <begin position="38"/>
        <end position="59"/>
    </location>
</feature>
<evidence type="ECO:0000313" key="5">
    <source>
        <dbReference type="Proteomes" id="UP000054623"/>
    </source>
</evidence>
<evidence type="ECO:0000313" key="3">
    <source>
        <dbReference type="EMBL" id="CDX03635.1"/>
    </source>
</evidence>
<dbReference type="Pfam" id="PF07331">
    <property type="entry name" value="TctB"/>
    <property type="match status" value="1"/>
</dbReference>
<sequence length="150" mass="16142">MRMANRIASIIIFLIGLYVFIGAMKLDYMLKGIPGPGFLPRWVSLLIMVLALVLLLLSFSKNESKERHPFNAAEFKNAGIIIGGAIFVMLVTKFLGLGLAIGIMAGAIAKFTGPTSWKKVIAITIVTPIGAYVLFGMILGVPLPNGIFGF</sequence>
<dbReference type="Proteomes" id="UP000054623">
    <property type="component" value="Unassembled WGS sequence"/>
</dbReference>
<feature type="transmembrane region" description="Helical" evidence="1">
    <location>
        <begin position="7"/>
        <end position="26"/>
    </location>
</feature>
<accession>A0A098B5H0</accession>
<evidence type="ECO:0000256" key="1">
    <source>
        <dbReference type="SAM" id="Phobius"/>
    </source>
</evidence>
<gene>
    <name evidence="4" type="ORF">AT727_23305</name>
    <name evidence="3" type="ORF">DPCES_3749</name>
</gene>
<dbReference type="EMBL" id="LK996017">
    <property type="protein sequence ID" value="CDX03635.1"/>
    <property type="molecule type" value="Genomic_DNA"/>
</dbReference>
<reference evidence="4 5" key="2">
    <citation type="submission" date="2015-12" db="EMBL/GenBank/DDBJ databases">
        <title>Draft Genome Sequence of Desulfitobacterium hafniense Strain DH, a Sulfate-reducing Bacterium Isolated from Paddy Soils.</title>
        <authorList>
            <person name="Bao P."/>
            <person name="Zhang X."/>
            <person name="Li G."/>
        </authorList>
    </citation>
    <scope>NUCLEOTIDE SEQUENCE [LARGE SCALE GENOMIC DNA]</scope>
    <source>
        <strain evidence="4 5">DH</strain>
    </source>
</reference>
<dbReference type="InterPro" id="IPR009936">
    <property type="entry name" value="DUF1468"/>
</dbReference>
<keyword evidence="1" id="KW-1133">Transmembrane helix</keyword>
<organism evidence="3">
    <name type="scientific">Desulfitobacterium hafniense</name>
    <name type="common">Desulfitobacterium frappieri</name>
    <dbReference type="NCBI Taxonomy" id="49338"/>
    <lineage>
        <taxon>Bacteria</taxon>
        <taxon>Bacillati</taxon>
        <taxon>Bacillota</taxon>
        <taxon>Clostridia</taxon>
        <taxon>Eubacteriales</taxon>
        <taxon>Desulfitobacteriaceae</taxon>
        <taxon>Desulfitobacterium</taxon>
    </lineage>
</organism>
<evidence type="ECO:0000259" key="2">
    <source>
        <dbReference type="Pfam" id="PF07331"/>
    </source>
</evidence>
<keyword evidence="1" id="KW-0472">Membrane</keyword>
<reference evidence="3" key="1">
    <citation type="submission" date="2014-07" db="EMBL/GenBank/DDBJ databases">
        <authorList>
            <person name="Hornung V.Bastian."/>
        </authorList>
    </citation>
    <scope>NUCLEOTIDE SEQUENCE</scope>
    <source>
        <strain evidence="3">PCE-S</strain>
    </source>
</reference>
<keyword evidence="1" id="KW-0812">Transmembrane</keyword>
<dbReference type="RefSeq" id="WP_011461124.1">
    <property type="nucleotide sequence ID" value="NZ_JAYFNZ010000015.1"/>
</dbReference>
<feature type="domain" description="DUF1468" evidence="2">
    <location>
        <begin position="7"/>
        <end position="144"/>
    </location>
</feature>
<dbReference type="OMA" id="VAWIAFK"/>